<dbReference type="InterPro" id="IPR013149">
    <property type="entry name" value="ADH-like_C"/>
</dbReference>
<evidence type="ECO:0000256" key="4">
    <source>
        <dbReference type="ARBA" id="ARBA00022741"/>
    </source>
</evidence>
<proteinExistence type="inferred from homology"/>
<keyword evidence="9" id="KW-1185">Reference proteome</keyword>
<dbReference type="Pfam" id="PF00107">
    <property type="entry name" value="ADH_zinc_N"/>
    <property type="match status" value="1"/>
</dbReference>
<dbReference type="CDD" id="cd08249">
    <property type="entry name" value="enoyl_reductase_like"/>
    <property type="match status" value="1"/>
</dbReference>
<gene>
    <name evidence="8" type="ORF">G3M48_000680</name>
</gene>
<dbReference type="GO" id="GO:0000166">
    <property type="term" value="F:nucleotide binding"/>
    <property type="evidence" value="ECO:0007669"/>
    <property type="project" value="UniProtKB-KW"/>
</dbReference>
<dbReference type="InterPro" id="IPR020843">
    <property type="entry name" value="ER"/>
</dbReference>
<dbReference type="SUPFAM" id="SSF50129">
    <property type="entry name" value="GroES-like"/>
    <property type="match status" value="1"/>
</dbReference>
<dbReference type="InterPro" id="IPR036291">
    <property type="entry name" value="NAD(P)-bd_dom_sf"/>
</dbReference>
<protein>
    <recommendedName>
        <fullName evidence="7">Enoyl reductase (ER) domain-containing protein</fullName>
    </recommendedName>
</protein>
<name>A0AAW0RZZ5_9HYPO</name>
<dbReference type="InterPro" id="IPR047122">
    <property type="entry name" value="Trans-enoyl_RdTase-like"/>
</dbReference>
<keyword evidence="4" id="KW-0547">Nucleotide-binding</keyword>
<comment type="subunit">
    <text evidence="3">Monomer.</text>
</comment>
<dbReference type="PANTHER" id="PTHR45348:SF1">
    <property type="entry name" value="TRANS-ENOYL REDUCTASE STHE"/>
    <property type="match status" value="1"/>
</dbReference>
<dbReference type="SMART" id="SM00829">
    <property type="entry name" value="PKS_ER"/>
    <property type="match status" value="1"/>
</dbReference>
<comment type="similarity">
    <text evidence="2">Belongs to the zinc-containing alcohol dehydrogenase family.</text>
</comment>
<evidence type="ECO:0000256" key="3">
    <source>
        <dbReference type="ARBA" id="ARBA00011245"/>
    </source>
</evidence>
<dbReference type="AlphaFoldDB" id="A0AAW0RZZ5"/>
<evidence type="ECO:0000256" key="2">
    <source>
        <dbReference type="ARBA" id="ARBA00008072"/>
    </source>
</evidence>
<dbReference type="GO" id="GO:0016651">
    <property type="term" value="F:oxidoreductase activity, acting on NAD(P)H"/>
    <property type="evidence" value="ECO:0007669"/>
    <property type="project" value="InterPro"/>
</dbReference>
<evidence type="ECO:0000259" key="7">
    <source>
        <dbReference type="SMART" id="SM00829"/>
    </source>
</evidence>
<evidence type="ECO:0000313" key="9">
    <source>
        <dbReference type="Proteomes" id="UP001397290"/>
    </source>
</evidence>
<evidence type="ECO:0000313" key="8">
    <source>
        <dbReference type="EMBL" id="KAK8147938.1"/>
    </source>
</evidence>
<dbReference type="InterPro" id="IPR011032">
    <property type="entry name" value="GroES-like_sf"/>
</dbReference>
<dbReference type="Gene3D" id="3.40.50.720">
    <property type="entry name" value="NAD(P)-binding Rossmann-like Domain"/>
    <property type="match status" value="1"/>
</dbReference>
<reference evidence="8 9" key="1">
    <citation type="submission" date="2020-02" db="EMBL/GenBank/DDBJ databases">
        <title>Comparative genomics of the hypocrealean fungal genus Beauvera.</title>
        <authorList>
            <person name="Showalter D.N."/>
            <person name="Bushley K.E."/>
            <person name="Rehner S.A."/>
        </authorList>
    </citation>
    <scope>NUCLEOTIDE SEQUENCE [LARGE SCALE GENOMIC DNA]</scope>
    <source>
        <strain evidence="8 9">ARSEF4384</strain>
    </source>
</reference>
<dbReference type="PANTHER" id="PTHR45348">
    <property type="entry name" value="HYPOTHETICAL OXIDOREDUCTASE (EUROFUNG)"/>
    <property type="match status" value="1"/>
</dbReference>
<sequence>MGSFTRPSIQTAIVGDKSGGVELSLTARVAEVKGDIVLVRTAAVSVNPVDTKMRDAYVTVGAIAGCDFAGVVEDSGPDAAKYGIKNGDRVCGAIMGMNPVEPLHGAFSELVGVHAHSLIKIPDSVAFDTAAALSTCFMTCGLALFESLELPGAPLTPVEKPAFVLVYGGATASGTAAAQLLCLAGYQPVVTFSPHSFDLVKSYGAVAAFDYHDPDCAGQIRAYTKNGLRYALDCISNVQSMQICYRAIRRSGGRYTSLDPYPTAIAATRKMVKADWVVGPIMLGHDIDWPAPHGRKADAELFKFGQQWIATVQRLLDKV</sequence>
<dbReference type="SUPFAM" id="SSF51735">
    <property type="entry name" value="NAD(P)-binding Rossmann-fold domains"/>
    <property type="match status" value="1"/>
</dbReference>
<keyword evidence="6" id="KW-0560">Oxidoreductase</keyword>
<evidence type="ECO:0000256" key="5">
    <source>
        <dbReference type="ARBA" id="ARBA00022857"/>
    </source>
</evidence>
<dbReference type="InterPro" id="IPR013154">
    <property type="entry name" value="ADH-like_N"/>
</dbReference>
<organism evidence="8 9">
    <name type="scientific">Beauveria asiatica</name>
    <dbReference type="NCBI Taxonomy" id="1069075"/>
    <lineage>
        <taxon>Eukaryota</taxon>
        <taxon>Fungi</taxon>
        <taxon>Dikarya</taxon>
        <taxon>Ascomycota</taxon>
        <taxon>Pezizomycotina</taxon>
        <taxon>Sordariomycetes</taxon>
        <taxon>Hypocreomycetidae</taxon>
        <taxon>Hypocreales</taxon>
        <taxon>Cordycipitaceae</taxon>
        <taxon>Beauveria</taxon>
    </lineage>
</organism>
<accession>A0AAW0RZZ5</accession>
<comment type="caution">
    <text evidence="8">The sequence shown here is derived from an EMBL/GenBank/DDBJ whole genome shotgun (WGS) entry which is preliminary data.</text>
</comment>
<keyword evidence="5" id="KW-0521">NADP</keyword>
<dbReference type="Gene3D" id="3.90.180.10">
    <property type="entry name" value="Medium-chain alcohol dehydrogenases, catalytic domain"/>
    <property type="match status" value="1"/>
</dbReference>
<dbReference type="Pfam" id="PF08240">
    <property type="entry name" value="ADH_N"/>
    <property type="match status" value="1"/>
</dbReference>
<feature type="domain" description="Enoyl reductase (ER)" evidence="7">
    <location>
        <begin position="20"/>
        <end position="283"/>
    </location>
</feature>
<evidence type="ECO:0000256" key="1">
    <source>
        <dbReference type="ARBA" id="ARBA00005179"/>
    </source>
</evidence>
<evidence type="ECO:0000256" key="6">
    <source>
        <dbReference type="ARBA" id="ARBA00023002"/>
    </source>
</evidence>
<comment type="pathway">
    <text evidence="1">Secondary metabolite biosynthesis.</text>
</comment>
<dbReference type="EMBL" id="JAAHCF010000116">
    <property type="protein sequence ID" value="KAK8147938.1"/>
    <property type="molecule type" value="Genomic_DNA"/>
</dbReference>
<dbReference type="Proteomes" id="UP001397290">
    <property type="component" value="Unassembled WGS sequence"/>
</dbReference>